<evidence type="ECO:0000313" key="2">
    <source>
        <dbReference type="EMBL" id="OTA04513.1"/>
    </source>
</evidence>
<sequence length="372" mass="42069">MPGTRDTIGIALRAASQESRPTHGGHISWPAVQQWIQGCSDDHDCATKSEHSTMPQGFRLIDVDDRNVVSDFPSGSRLGRDVKFVALSYVWGTTAASREDALLESNKNGLEAPKGLDEIHVPKAIEDAMTVCRQLGLRYLWVDRFCIQQDGMESEKKAQINAMGSIYSSAEFTIIHASGTSMHDPIAGVSTAREVFQLKPGVCGLEYMAQYPDLQIALQASRWVERGWTYQEAVLSRRKLFFTPFELWLECNDTREAYQRENQYSGDRNTDVLKGTMASLSLEQYRIAGIAGNRTRFQELVRHLEAYTRRSLTQHSDILDAFQGILTTLYNSRLHIYGLPEADFGEALLWYCKTNHITTLVTSFWAIYIEEH</sequence>
<reference evidence="2 3" key="1">
    <citation type="journal article" date="2015" name="Genome Announc.">
        <title>Genome sequence and annotation of Trichoderma parareesei, the ancestor of the cellulase producer Trichoderma reesei.</title>
        <authorList>
            <person name="Yang D."/>
            <person name="Pomraning K."/>
            <person name="Kopchinskiy A."/>
            <person name="Karimi Aghcheh R."/>
            <person name="Atanasova L."/>
            <person name="Chenthamara K."/>
            <person name="Baker S.E."/>
            <person name="Zhang R."/>
            <person name="Shen Q."/>
            <person name="Freitag M."/>
            <person name="Kubicek C.P."/>
            <person name="Druzhinina I.S."/>
        </authorList>
    </citation>
    <scope>NUCLEOTIDE SEQUENCE [LARGE SCALE GENOMIC DNA]</scope>
    <source>
        <strain evidence="2 3">CBS 125925</strain>
    </source>
</reference>
<protein>
    <recommendedName>
        <fullName evidence="1">Heterokaryon incompatibility domain-containing protein</fullName>
    </recommendedName>
</protein>
<comment type="caution">
    <text evidence="2">The sequence shown here is derived from an EMBL/GenBank/DDBJ whole genome shotgun (WGS) entry which is preliminary data.</text>
</comment>
<proteinExistence type="predicted"/>
<evidence type="ECO:0000259" key="1">
    <source>
        <dbReference type="Pfam" id="PF06985"/>
    </source>
</evidence>
<gene>
    <name evidence="2" type="ORF">A9Z42_0051170</name>
</gene>
<dbReference type="PANTHER" id="PTHR33112">
    <property type="entry name" value="DOMAIN PROTEIN, PUTATIVE-RELATED"/>
    <property type="match status" value="1"/>
</dbReference>
<dbReference type="InterPro" id="IPR010730">
    <property type="entry name" value="HET"/>
</dbReference>
<feature type="domain" description="Heterokaryon incompatibility" evidence="1">
    <location>
        <begin position="84"/>
        <end position="232"/>
    </location>
</feature>
<dbReference type="PANTHER" id="PTHR33112:SF1">
    <property type="entry name" value="HETEROKARYON INCOMPATIBILITY DOMAIN-CONTAINING PROTEIN"/>
    <property type="match status" value="1"/>
</dbReference>
<dbReference type="EMBL" id="LFMI01000520">
    <property type="protein sequence ID" value="OTA04513.1"/>
    <property type="molecule type" value="Genomic_DNA"/>
</dbReference>
<keyword evidence="3" id="KW-1185">Reference proteome</keyword>
<accession>A0A2H2ZB53</accession>
<dbReference type="Proteomes" id="UP000219286">
    <property type="component" value="Unassembled WGS sequence"/>
</dbReference>
<organism evidence="2 3">
    <name type="scientific">Trichoderma parareesei</name>
    <name type="common">Filamentous fungus</name>
    <dbReference type="NCBI Taxonomy" id="858221"/>
    <lineage>
        <taxon>Eukaryota</taxon>
        <taxon>Fungi</taxon>
        <taxon>Dikarya</taxon>
        <taxon>Ascomycota</taxon>
        <taxon>Pezizomycotina</taxon>
        <taxon>Sordariomycetes</taxon>
        <taxon>Hypocreomycetidae</taxon>
        <taxon>Hypocreales</taxon>
        <taxon>Hypocreaceae</taxon>
        <taxon>Trichoderma</taxon>
    </lineage>
</organism>
<name>A0A2H2ZB53_TRIPA</name>
<dbReference type="Pfam" id="PF06985">
    <property type="entry name" value="HET"/>
    <property type="match status" value="1"/>
</dbReference>
<dbReference type="AlphaFoldDB" id="A0A2H2ZB53"/>
<dbReference type="OrthoDB" id="2958217at2759"/>
<evidence type="ECO:0000313" key="3">
    <source>
        <dbReference type="Proteomes" id="UP000219286"/>
    </source>
</evidence>